<protein>
    <submittedName>
        <fullName evidence="2">Uncharacterized protein</fullName>
    </submittedName>
</protein>
<dbReference type="EMBL" id="JABFAI010000276">
    <property type="protein sequence ID" value="KAF4947824.1"/>
    <property type="molecule type" value="Genomic_DNA"/>
</dbReference>
<reference evidence="2" key="2">
    <citation type="submission" date="2020-05" db="EMBL/GenBank/DDBJ databases">
        <authorList>
            <person name="Kim H.-S."/>
            <person name="Proctor R.H."/>
            <person name="Brown D.W."/>
        </authorList>
    </citation>
    <scope>NUCLEOTIDE SEQUENCE</scope>
    <source>
        <strain evidence="2">NRRL 45417</strain>
    </source>
</reference>
<keyword evidence="3" id="KW-1185">Reference proteome</keyword>
<comment type="caution">
    <text evidence="2">The sequence shown here is derived from an EMBL/GenBank/DDBJ whole genome shotgun (WGS) entry which is preliminary data.</text>
</comment>
<proteinExistence type="predicted"/>
<dbReference type="Proteomes" id="UP000604273">
    <property type="component" value="Unassembled WGS sequence"/>
</dbReference>
<feature type="region of interest" description="Disordered" evidence="1">
    <location>
        <begin position="501"/>
        <end position="528"/>
    </location>
</feature>
<evidence type="ECO:0000256" key="1">
    <source>
        <dbReference type="SAM" id="MobiDB-lite"/>
    </source>
</evidence>
<name>A0A8H4WS42_9HYPO</name>
<evidence type="ECO:0000313" key="3">
    <source>
        <dbReference type="Proteomes" id="UP000604273"/>
    </source>
</evidence>
<feature type="compositionally biased region" description="Acidic residues" evidence="1">
    <location>
        <begin position="519"/>
        <end position="528"/>
    </location>
</feature>
<reference evidence="2" key="1">
    <citation type="journal article" date="2020" name="BMC Genomics">
        <title>Correction to: Identification and distribution of gene clusters required for synthesis of sphingolipid metabolism inhibitors in diverse species of the filamentous fungus Fusarium.</title>
        <authorList>
            <person name="Kim H.S."/>
            <person name="Lohmar J.M."/>
            <person name="Busman M."/>
            <person name="Brown D.W."/>
            <person name="Naumann T.A."/>
            <person name="Divon H.H."/>
            <person name="Lysoe E."/>
            <person name="Uhlig S."/>
            <person name="Proctor R.H."/>
        </authorList>
    </citation>
    <scope>NUCLEOTIDE SEQUENCE</scope>
    <source>
        <strain evidence="2">NRRL 45417</strain>
    </source>
</reference>
<feature type="region of interest" description="Disordered" evidence="1">
    <location>
        <begin position="131"/>
        <end position="194"/>
    </location>
</feature>
<feature type="compositionally biased region" description="Basic and acidic residues" evidence="1">
    <location>
        <begin position="661"/>
        <end position="681"/>
    </location>
</feature>
<feature type="compositionally biased region" description="Acidic residues" evidence="1">
    <location>
        <begin position="621"/>
        <end position="633"/>
    </location>
</feature>
<dbReference type="OrthoDB" id="4835412at2759"/>
<feature type="region of interest" description="Disordered" evidence="1">
    <location>
        <begin position="544"/>
        <end position="688"/>
    </location>
</feature>
<evidence type="ECO:0000313" key="2">
    <source>
        <dbReference type="EMBL" id="KAF4947824.1"/>
    </source>
</evidence>
<sequence>MAGDSGSQEVLSFEMLAIVKAMAKSVNKCHMQLLQYEVLRTKDEQLHLNKEVIEIRDKITELKEAGQDATELLARVTEVGGELKRVTSRLTREARKSPVSFDDIKPFIDEFMDETKDLMKLMLWHQEGEGTQPIANLPTTPDADEDDDNYHDAPVSLENYSPAFSPHPPLQSPPSSKRTSPENSEPPPSPKRRAYCRDITTAEIGKGFTKQKVTETPAGSGEWYVFQCQEHDLPLDGLARPAQAAARHSIAHGLQPTRASAIEAFGIRVIGCDATFAKLHNDQVVTQPKRKAGSQVNNTTVDHAYRHRHGRGNDKEMSQLLSDINPSHPRHIPQRRVVETRKRTILSRDPDGTEKPAEITAKTIYWIKWPDDGLCYPACVLPWESYPRFRSKYLVPVDRGLLESVDELPACYDKGHGFAGVWAEGYKDGQRKMSKRVYPVIFFTLGKRFPWECETGWAAAEDFRVFDGDKEDPQYKALVDHWLARKDRQTPDDELIKMKLMSPPLDRGSSSSSNSDWELSPEESPEGEDIDKELREAFEDLNECLSSDRGSSREESPESENDDGDIGNALLRGASESHLRHTSIYRSQHMPQCKDTQTHDQRRSKSRALRDGTTAGRRNPDEDEESDIYDDDNVGPFPDQSPSKVSDCEYRSRSSSSETFSRQRVETSEGDVDVRFAEPRGRAGSASRRIAHAMAHASRQANSFLNALLEEADEETDELSS</sequence>
<accession>A0A8H4WS42</accession>
<gene>
    <name evidence="2" type="ORF">FGADI_10103</name>
</gene>
<dbReference type="AlphaFoldDB" id="A0A8H4WS42"/>
<organism evidence="2 3">
    <name type="scientific">Fusarium gaditjirri</name>
    <dbReference type="NCBI Taxonomy" id="282569"/>
    <lineage>
        <taxon>Eukaryota</taxon>
        <taxon>Fungi</taxon>
        <taxon>Dikarya</taxon>
        <taxon>Ascomycota</taxon>
        <taxon>Pezizomycotina</taxon>
        <taxon>Sordariomycetes</taxon>
        <taxon>Hypocreomycetidae</taxon>
        <taxon>Hypocreales</taxon>
        <taxon>Nectriaceae</taxon>
        <taxon>Fusarium</taxon>
        <taxon>Fusarium nisikadoi species complex</taxon>
    </lineage>
</organism>